<comment type="similarity">
    <text evidence="1">Belongs to the PIH1 family.</text>
</comment>
<organism evidence="4">
    <name type="scientific">Micromonas pusilla</name>
    <name type="common">Picoplanktonic green alga</name>
    <name type="synonym">Chromulina pusilla</name>
    <dbReference type="NCBI Taxonomy" id="38833"/>
    <lineage>
        <taxon>Eukaryota</taxon>
        <taxon>Viridiplantae</taxon>
        <taxon>Chlorophyta</taxon>
        <taxon>Mamiellophyceae</taxon>
        <taxon>Mamiellales</taxon>
        <taxon>Mamiellaceae</taxon>
        <taxon>Micromonas</taxon>
    </lineage>
</organism>
<evidence type="ECO:0000313" key="4">
    <source>
        <dbReference type="EMBL" id="CAD8230568.1"/>
    </source>
</evidence>
<dbReference type="AlphaFoldDB" id="A0A7R9TB88"/>
<dbReference type="InterPro" id="IPR050734">
    <property type="entry name" value="PIH1/Kintoun_subfamily"/>
</dbReference>
<dbReference type="Pfam" id="PF18201">
    <property type="entry name" value="PIH1_CS"/>
    <property type="match status" value="1"/>
</dbReference>
<feature type="region of interest" description="Disordered" evidence="2">
    <location>
        <begin position="20"/>
        <end position="45"/>
    </location>
</feature>
<gene>
    <name evidence="4" type="ORF">MPUS1402_LOCUS2354</name>
</gene>
<evidence type="ECO:0000256" key="2">
    <source>
        <dbReference type="SAM" id="MobiDB-lite"/>
    </source>
</evidence>
<proteinExistence type="inferred from homology"/>
<dbReference type="PANTHER" id="PTHR22997">
    <property type="entry name" value="PIH1 DOMAIN-CONTAINING PROTEIN 1"/>
    <property type="match status" value="1"/>
</dbReference>
<reference evidence="4" key="1">
    <citation type="submission" date="2021-01" db="EMBL/GenBank/DDBJ databases">
        <authorList>
            <person name="Corre E."/>
            <person name="Pelletier E."/>
            <person name="Niang G."/>
            <person name="Scheremetjew M."/>
            <person name="Finn R."/>
            <person name="Kale V."/>
            <person name="Holt S."/>
            <person name="Cochrane G."/>
            <person name="Meng A."/>
            <person name="Brown T."/>
            <person name="Cohen L."/>
        </authorList>
    </citation>
    <scope>NUCLEOTIDE SEQUENCE</scope>
    <source>
        <strain evidence="4">RCC1614</strain>
    </source>
</reference>
<feature type="compositionally biased region" description="Low complexity" evidence="2">
    <location>
        <begin position="25"/>
        <end position="36"/>
    </location>
</feature>
<dbReference type="GO" id="GO:0005737">
    <property type="term" value="C:cytoplasm"/>
    <property type="evidence" value="ECO:0007669"/>
    <property type="project" value="TreeGrafter"/>
</dbReference>
<dbReference type="InterPro" id="IPR041442">
    <property type="entry name" value="PIH1D1/2/3_CS-like"/>
</dbReference>
<dbReference type="EMBL" id="HBDY01003119">
    <property type="protein sequence ID" value="CAD8230568.1"/>
    <property type="molecule type" value="Transcribed_RNA"/>
</dbReference>
<accession>A0A7R9TB88</accession>
<evidence type="ECO:0000256" key="1">
    <source>
        <dbReference type="ARBA" id="ARBA00008511"/>
    </source>
</evidence>
<evidence type="ECO:0000259" key="3">
    <source>
        <dbReference type="Pfam" id="PF18201"/>
    </source>
</evidence>
<protein>
    <recommendedName>
        <fullName evidence="3">PIH1D1/2/3 CS-like domain-containing protein</fullName>
    </recommendedName>
</protein>
<name>A0A7R9TB88_MICPS</name>
<dbReference type="PANTHER" id="PTHR22997:SF0">
    <property type="entry name" value="PIH1 DOMAIN-CONTAINING PROTEIN 1"/>
    <property type="match status" value="1"/>
</dbReference>
<sequence length="448" mass="45299">MDGGVEAMLANMLAGGLGGSGTAGPPGSRAGVPPARGRGGAGGGAAPKVPDMAALLSAFKSDGTPDFDKIAAMSGLDPNALKGQVKGLWSHMDDLAEKDPEEYKKFLAKQATEAGMDPALMGVGGGPGGGGGKLYGETGATFLMPAAVTGASEGVGVVAVWRASSNVDALAGDDDAPVKVRARAAPRVEKVPFPDPRENGALDGAQTVKIGGANGLTPPPLDAVVYDLDAHPDAIARALEDSDFQATLIERATAFVEGENDGVTFDRRHRRCYTHRMDASAKTAAAAAAADAKRGGIGGDMSSALLTEIAGMSAADGARGKRGAAAAAAAAKTIVGGSGAAPAAPPPSAKRSLIEEVKASEVKASHSVDVERDAAGLPIAVEVTVRLPMLRSMSDAALEVSDRYVHVTPGAGEDEIVIALPVRVDADSMRAKFKKKEKKLTLRGSPMP</sequence>
<feature type="domain" description="PIH1D1/2/3 CS-like" evidence="3">
    <location>
        <begin position="374"/>
        <end position="443"/>
    </location>
</feature>